<accession>A0ABS7U1F8</accession>
<evidence type="ECO:0000313" key="3">
    <source>
        <dbReference type="Proteomes" id="UP001139031"/>
    </source>
</evidence>
<gene>
    <name evidence="2" type="ORF">K7C98_34020</name>
</gene>
<protein>
    <recommendedName>
        <fullName evidence="4">Lipoprotein</fullName>
    </recommendedName>
</protein>
<evidence type="ECO:0008006" key="4">
    <source>
        <dbReference type="Google" id="ProtNLM"/>
    </source>
</evidence>
<organism evidence="2 3">
    <name type="scientific">Nannocystis pusilla</name>
    <dbReference type="NCBI Taxonomy" id="889268"/>
    <lineage>
        <taxon>Bacteria</taxon>
        <taxon>Pseudomonadati</taxon>
        <taxon>Myxococcota</taxon>
        <taxon>Polyangia</taxon>
        <taxon>Nannocystales</taxon>
        <taxon>Nannocystaceae</taxon>
        <taxon>Nannocystis</taxon>
    </lineage>
</organism>
<feature type="signal peptide" evidence="1">
    <location>
        <begin position="1"/>
        <end position="23"/>
    </location>
</feature>
<name>A0ABS7U1F8_9BACT</name>
<keyword evidence="3" id="KW-1185">Reference proteome</keyword>
<dbReference type="EMBL" id="JAIRAU010000047">
    <property type="protein sequence ID" value="MBZ5714276.1"/>
    <property type="molecule type" value="Genomic_DNA"/>
</dbReference>
<evidence type="ECO:0000313" key="2">
    <source>
        <dbReference type="EMBL" id="MBZ5714276.1"/>
    </source>
</evidence>
<feature type="chain" id="PRO_5045600867" description="Lipoprotein" evidence="1">
    <location>
        <begin position="24"/>
        <end position="220"/>
    </location>
</feature>
<comment type="caution">
    <text evidence="2">The sequence shown here is derived from an EMBL/GenBank/DDBJ whole genome shotgun (WGS) entry which is preliminary data.</text>
</comment>
<sequence length="220" mass="23129">MQHRARPSLLACGLLSAALTAGACASSPDIISFPLVYSPSDKADPSKVAGLVPVPPGTLIFIAQIVDKRQVQDPHLLGISEDANPDVPVYNAAGGQVPTEYVRNVFAKELAGLGFPVTADPLAATHTLQLQLDQFWIVEGNTYQATLMAQGWLIDRNSTTLWQGPIAGKSSRWGRSQEESNFLQAFGDATLDGSVKLAQTPEFRNALAAGGAAPAPVAGP</sequence>
<dbReference type="PROSITE" id="PS51257">
    <property type="entry name" value="PROKAR_LIPOPROTEIN"/>
    <property type="match status" value="1"/>
</dbReference>
<evidence type="ECO:0000256" key="1">
    <source>
        <dbReference type="SAM" id="SignalP"/>
    </source>
</evidence>
<dbReference type="Proteomes" id="UP001139031">
    <property type="component" value="Unassembled WGS sequence"/>
</dbReference>
<dbReference type="RefSeq" id="WP_224196006.1">
    <property type="nucleotide sequence ID" value="NZ_JAIRAU010000047.1"/>
</dbReference>
<proteinExistence type="predicted"/>
<reference evidence="2" key="1">
    <citation type="submission" date="2021-08" db="EMBL/GenBank/DDBJ databases">
        <authorList>
            <person name="Stevens D.C."/>
        </authorList>
    </citation>
    <scope>NUCLEOTIDE SEQUENCE</scope>
    <source>
        <strain evidence="2">DSM 53165</strain>
    </source>
</reference>
<keyword evidence="1" id="KW-0732">Signal</keyword>